<dbReference type="CDD" id="cd02869">
    <property type="entry name" value="PseudoU_synth_RluA_like"/>
    <property type="match status" value="1"/>
</dbReference>
<evidence type="ECO:0000256" key="8">
    <source>
        <dbReference type="PROSITE-ProRule" id="PRU00182"/>
    </source>
</evidence>
<dbReference type="InterPro" id="IPR002942">
    <property type="entry name" value="S4_RNA-bd"/>
</dbReference>
<dbReference type="Gene3D" id="3.10.290.10">
    <property type="entry name" value="RNA-binding S4 domain"/>
    <property type="match status" value="1"/>
</dbReference>
<evidence type="ECO:0000256" key="6">
    <source>
        <dbReference type="ARBA" id="ARBA00023235"/>
    </source>
</evidence>
<dbReference type="PROSITE" id="PS01129">
    <property type="entry name" value="PSI_RLU"/>
    <property type="match status" value="1"/>
</dbReference>
<dbReference type="InterPro" id="IPR006145">
    <property type="entry name" value="PsdUridine_synth_RsuA/RluA"/>
</dbReference>
<keyword evidence="6 9" id="KW-0413">Isomerase</keyword>
<evidence type="ECO:0000313" key="12">
    <source>
        <dbReference type="EMBL" id="SFM39947.1"/>
    </source>
</evidence>
<proteinExistence type="inferred from homology"/>
<dbReference type="InterPro" id="IPR050188">
    <property type="entry name" value="RluA_PseudoU_synthase"/>
</dbReference>
<dbReference type="Proteomes" id="UP000199556">
    <property type="component" value="Unassembled WGS sequence"/>
</dbReference>
<keyword evidence="4" id="KW-0698">rRNA processing</keyword>
<dbReference type="SUPFAM" id="SSF55120">
    <property type="entry name" value="Pseudouridine synthase"/>
    <property type="match status" value="1"/>
</dbReference>
<dbReference type="STRING" id="195064.SAMN05421721_104190"/>
<dbReference type="Pfam" id="PF01479">
    <property type="entry name" value="S4"/>
    <property type="match status" value="1"/>
</dbReference>
<dbReference type="SUPFAM" id="SSF55174">
    <property type="entry name" value="Alpha-L RNA-binding motif"/>
    <property type="match status" value="1"/>
</dbReference>
<dbReference type="NCBIfam" id="TIGR00005">
    <property type="entry name" value="rluA_subfam"/>
    <property type="match status" value="1"/>
</dbReference>
<evidence type="ECO:0000256" key="1">
    <source>
        <dbReference type="ARBA" id="ARBA00000381"/>
    </source>
</evidence>
<dbReference type="GO" id="GO:0003723">
    <property type="term" value="F:RNA binding"/>
    <property type="evidence" value="ECO:0007669"/>
    <property type="project" value="UniProtKB-KW"/>
</dbReference>
<evidence type="ECO:0000256" key="5">
    <source>
        <dbReference type="ARBA" id="ARBA00022884"/>
    </source>
</evidence>
<dbReference type="PANTHER" id="PTHR21600">
    <property type="entry name" value="MITOCHONDRIAL RNA PSEUDOURIDINE SYNTHASE"/>
    <property type="match status" value="1"/>
</dbReference>
<keyword evidence="5 8" id="KW-0694">RNA-binding</keyword>
<keyword evidence="13" id="KW-1185">Reference proteome</keyword>
<evidence type="ECO:0000259" key="11">
    <source>
        <dbReference type="SMART" id="SM00363"/>
    </source>
</evidence>
<dbReference type="PROSITE" id="PS50889">
    <property type="entry name" value="S4"/>
    <property type="match status" value="1"/>
</dbReference>
<comment type="catalytic activity">
    <reaction evidence="1">
        <text>uridine(955/2504/2580) in 23S rRNA = pseudouridine(955/2504/2580) in 23S rRNA</text>
        <dbReference type="Rhea" id="RHEA:42528"/>
        <dbReference type="Rhea" id="RHEA-COMP:10099"/>
        <dbReference type="Rhea" id="RHEA-COMP:10100"/>
        <dbReference type="ChEBI" id="CHEBI:65314"/>
        <dbReference type="ChEBI" id="CHEBI:65315"/>
        <dbReference type="EC" id="5.4.99.24"/>
    </reaction>
</comment>
<dbReference type="RefSeq" id="WP_218149032.1">
    <property type="nucleotide sequence ID" value="NZ_FOUO01000004.1"/>
</dbReference>
<dbReference type="GO" id="GO:0000455">
    <property type="term" value="P:enzyme-directed rRNA pseudouridine synthesis"/>
    <property type="evidence" value="ECO:0007669"/>
    <property type="project" value="UniProtKB-ARBA"/>
</dbReference>
<dbReference type="SMART" id="SM00363">
    <property type="entry name" value="S4"/>
    <property type="match status" value="1"/>
</dbReference>
<sequence>MPQSPSTSKAGVEHREITPGEAGQRLDNYLMRQLKGVPRSRIYRLLRKGEVRVNGRRSKPDYRLEQGDCVRLPPVARGTPRPLEDLPLPQGLAQTLAGAVLLEDEDLLVLNKPAGLPVHGGSGVPVGVIEAMRRLRPQEPFLELAHRLDRETSGCLVLARNRPALQAFHACLREGGMDKTYLALVAGSWRGGPRRVQQGLTRDARRGEVRLVRVDEEGRDADSLFTPLAHYDGATWMEVKIGTGRTHQIRVHAAHEGHPVAGDRHYGDFAFNRRLRRLGLRRLFLHARSLSFTLASSGHSYHLDAPLDPDLARVLERLGDPETP</sequence>
<dbReference type="PANTHER" id="PTHR21600:SF92">
    <property type="entry name" value="RIBOSOMAL LARGE SUBUNIT PSEUDOURIDINE SYNTHASE C"/>
    <property type="match status" value="1"/>
</dbReference>
<dbReference type="Gene3D" id="3.30.2350.10">
    <property type="entry name" value="Pseudouridine synthase"/>
    <property type="match status" value="1"/>
</dbReference>
<comment type="catalytic activity">
    <reaction evidence="9">
        <text>a uridine in RNA = a pseudouridine in RNA</text>
        <dbReference type="Rhea" id="RHEA:48348"/>
        <dbReference type="Rhea" id="RHEA-COMP:12068"/>
        <dbReference type="Rhea" id="RHEA-COMP:12069"/>
        <dbReference type="ChEBI" id="CHEBI:65314"/>
        <dbReference type="ChEBI" id="CHEBI:65315"/>
    </reaction>
</comment>
<dbReference type="InterPro" id="IPR006225">
    <property type="entry name" value="PsdUridine_synth_RluC/D"/>
</dbReference>
<name>A0A1I4QIT3_ECTMO</name>
<evidence type="ECO:0000256" key="9">
    <source>
        <dbReference type="RuleBase" id="RU362028"/>
    </source>
</evidence>
<dbReference type="InterPro" id="IPR036986">
    <property type="entry name" value="S4_RNA-bd_sf"/>
</dbReference>
<dbReference type="InterPro" id="IPR006224">
    <property type="entry name" value="PsdUridine_synth_RluA-like_CS"/>
</dbReference>
<dbReference type="EC" id="5.4.99.-" evidence="9"/>
<accession>A0A1I4QIT3</accession>
<dbReference type="AlphaFoldDB" id="A0A1I4QIT3"/>
<feature type="active site" evidence="7">
    <location>
        <position position="149"/>
    </location>
</feature>
<dbReference type="CDD" id="cd00165">
    <property type="entry name" value="S4"/>
    <property type="match status" value="1"/>
</dbReference>
<reference evidence="12 13" key="1">
    <citation type="submission" date="2016-10" db="EMBL/GenBank/DDBJ databases">
        <authorList>
            <person name="de Groot N.N."/>
        </authorList>
    </citation>
    <scope>NUCLEOTIDE SEQUENCE [LARGE SCALE GENOMIC DNA]</scope>
    <source>
        <strain evidence="12 13">DSM 4180</strain>
    </source>
</reference>
<evidence type="ECO:0000256" key="3">
    <source>
        <dbReference type="ARBA" id="ARBA00010876"/>
    </source>
</evidence>
<evidence type="ECO:0000256" key="4">
    <source>
        <dbReference type="ARBA" id="ARBA00022552"/>
    </source>
</evidence>
<feature type="region of interest" description="Disordered" evidence="10">
    <location>
        <begin position="1"/>
        <end position="23"/>
    </location>
</feature>
<dbReference type="EMBL" id="FOUO01000004">
    <property type="protein sequence ID" value="SFM39947.1"/>
    <property type="molecule type" value="Genomic_DNA"/>
</dbReference>
<comment type="function">
    <text evidence="2">Responsible for synthesis of pseudouridine from uracil at positions 955, 2504 and 2580 in 23S ribosomal RNA.</text>
</comment>
<feature type="domain" description="RNA-binding S4" evidence="11">
    <location>
        <begin position="24"/>
        <end position="87"/>
    </location>
</feature>
<comment type="similarity">
    <text evidence="3 9">Belongs to the pseudouridine synthase RluA family.</text>
</comment>
<dbReference type="Pfam" id="PF00849">
    <property type="entry name" value="PseudoU_synth_2"/>
    <property type="match status" value="1"/>
</dbReference>
<evidence type="ECO:0000313" key="13">
    <source>
        <dbReference type="Proteomes" id="UP000199556"/>
    </source>
</evidence>
<organism evidence="12 13">
    <name type="scientific">Ectothiorhodospira mobilis</name>
    <dbReference type="NCBI Taxonomy" id="195064"/>
    <lineage>
        <taxon>Bacteria</taxon>
        <taxon>Pseudomonadati</taxon>
        <taxon>Pseudomonadota</taxon>
        <taxon>Gammaproteobacteria</taxon>
        <taxon>Chromatiales</taxon>
        <taxon>Ectothiorhodospiraceae</taxon>
        <taxon>Ectothiorhodospira</taxon>
    </lineage>
</organism>
<dbReference type="GO" id="GO:0160141">
    <property type="term" value="F:23S rRNA pseudouridine(955/2504/2580) synthase activity"/>
    <property type="evidence" value="ECO:0007669"/>
    <property type="project" value="UniProtKB-EC"/>
</dbReference>
<evidence type="ECO:0000256" key="2">
    <source>
        <dbReference type="ARBA" id="ARBA00002876"/>
    </source>
</evidence>
<gene>
    <name evidence="12" type="ORF">SAMN05421721_104190</name>
</gene>
<evidence type="ECO:0000256" key="10">
    <source>
        <dbReference type="SAM" id="MobiDB-lite"/>
    </source>
</evidence>
<evidence type="ECO:0000256" key="7">
    <source>
        <dbReference type="PIRSR" id="PIRSR606225-1"/>
    </source>
</evidence>
<dbReference type="InterPro" id="IPR020103">
    <property type="entry name" value="PsdUridine_synth_cat_dom_sf"/>
</dbReference>
<protein>
    <recommendedName>
        <fullName evidence="9">Pseudouridine synthase</fullName>
        <ecNumber evidence="9">5.4.99.-</ecNumber>
    </recommendedName>
</protein>